<feature type="compositionally biased region" description="Basic residues" evidence="1">
    <location>
        <begin position="10"/>
        <end position="33"/>
    </location>
</feature>
<gene>
    <name evidence="3" type="ORF">PHYPA_011518</name>
</gene>
<dbReference type="EnsemblPlants" id="Pp3c8_14139V3.1">
    <property type="protein sequence ID" value="PAC:32966151.CDS.1"/>
    <property type="gene ID" value="Pp3c8_14139"/>
</dbReference>
<feature type="transmembrane region" description="Helical" evidence="2">
    <location>
        <begin position="46"/>
        <end position="65"/>
    </location>
</feature>
<reference evidence="4" key="3">
    <citation type="submission" date="2020-12" db="UniProtKB">
        <authorList>
            <consortium name="EnsemblPlants"/>
        </authorList>
    </citation>
    <scope>IDENTIFICATION</scope>
</reference>
<evidence type="ECO:0000313" key="4">
    <source>
        <dbReference type="EnsemblPlants" id="PAC:32966151.CDS.1"/>
    </source>
</evidence>
<organism evidence="3">
    <name type="scientific">Physcomitrium patens</name>
    <name type="common">Spreading-leaved earth moss</name>
    <name type="synonym">Physcomitrella patens</name>
    <dbReference type="NCBI Taxonomy" id="3218"/>
    <lineage>
        <taxon>Eukaryota</taxon>
        <taxon>Viridiplantae</taxon>
        <taxon>Streptophyta</taxon>
        <taxon>Embryophyta</taxon>
        <taxon>Bryophyta</taxon>
        <taxon>Bryophytina</taxon>
        <taxon>Bryopsida</taxon>
        <taxon>Funariidae</taxon>
        <taxon>Funariales</taxon>
        <taxon>Funariaceae</taxon>
        <taxon>Physcomitrium</taxon>
    </lineage>
</organism>
<evidence type="ECO:0000256" key="2">
    <source>
        <dbReference type="SAM" id="Phobius"/>
    </source>
</evidence>
<reference evidence="3 5" key="1">
    <citation type="journal article" date="2008" name="Science">
        <title>The Physcomitrella genome reveals evolutionary insights into the conquest of land by plants.</title>
        <authorList>
            <person name="Rensing S."/>
            <person name="Lang D."/>
            <person name="Zimmer A."/>
            <person name="Terry A."/>
            <person name="Salamov A."/>
            <person name="Shapiro H."/>
            <person name="Nishiyama T."/>
            <person name="Perroud P.-F."/>
            <person name="Lindquist E."/>
            <person name="Kamisugi Y."/>
            <person name="Tanahashi T."/>
            <person name="Sakakibara K."/>
            <person name="Fujita T."/>
            <person name="Oishi K."/>
            <person name="Shin-I T."/>
            <person name="Kuroki Y."/>
            <person name="Toyoda A."/>
            <person name="Suzuki Y."/>
            <person name="Hashimoto A."/>
            <person name="Yamaguchi K."/>
            <person name="Sugano A."/>
            <person name="Kohara Y."/>
            <person name="Fujiyama A."/>
            <person name="Anterola A."/>
            <person name="Aoki S."/>
            <person name="Ashton N."/>
            <person name="Barbazuk W.B."/>
            <person name="Barker E."/>
            <person name="Bennetzen J."/>
            <person name="Bezanilla M."/>
            <person name="Blankenship R."/>
            <person name="Cho S.H."/>
            <person name="Dutcher S."/>
            <person name="Estelle M."/>
            <person name="Fawcett J.A."/>
            <person name="Gundlach H."/>
            <person name="Hanada K."/>
            <person name="Heyl A."/>
            <person name="Hicks K.A."/>
            <person name="Hugh J."/>
            <person name="Lohr M."/>
            <person name="Mayer K."/>
            <person name="Melkozernov A."/>
            <person name="Murata T."/>
            <person name="Nelson D."/>
            <person name="Pils B."/>
            <person name="Prigge M."/>
            <person name="Reiss B."/>
            <person name="Renner T."/>
            <person name="Rombauts S."/>
            <person name="Rushton P."/>
            <person name="Sanderfoot A."/>
            <person name="Schween G."/>
            <person name="Shiu S.-H."/>
            <person name="Stueber K."/>
            <person name="Theodoulou F.L."/>
            <person name="Tu H."/>
            <person name="Van de Peer Y."/>
            <person name="Verrier P.J."/>
            <person name="Waters E."/>
            <person name="Wood A."/>
            <person name="Yang L."/>
            <person name="Cove D."/>
            <person name="Cuming A."/>
            <person name="Hasebe M."/>
            <person name="Lucas S."/>
            <person name="Mishler D.B."/>
            <person name="Reski R."/>
            <person name="Grigoriev I."/>
            <person name="Quatrano R.S."/>
            <person name="Boore J.L."/>
        </authorList>
    </citation>
    <scope>NUCLEOTIDE SEQUENCE [LARGE SCALE GENOMIC DNA]</scope>
    <source>
        <strain evidence="4 5">cv. Gransden 2004</strain>
    </source>
</reference>
<dbReference type="InParanoid" id="A0A2K1K769"/>
<dbReference type="Gramene" id="Pp3c8_14139V3.1">
    <property type="protein sequence ID" value="PAC:32966151.CDS.1"/>
    <property type="gene ID" value="Pp3c8_14139"/>
</dbReference>
<accession>A0A2K1K769</accession>
<reference evidence="3 5" key="2">
    <citation type="journal article" date="2018" name="Plant J.">
        <title>The Physcomitrella patens chromosome-scale assembly reveals moss genome structure and evolution.</title>
        <authorList>
            <person name="Lang D."/>
            <person name="Ullrich K.K."/>
            <person name="Murat F."/>
            <person name="Fuchs J."/>
            <person name="Jenkins J."/>
            <person name="Haas F.B."/>
            <person name="Piednoel M."/>
            <person name="Gundlach H."/>
            <person name="Van Bel M."/>
            <person name="Meyberg R."/>
            <person name="Vives C."/>
            <person name="Morata J."/>
            <person name="Symeonidi A."/>
            <person name="Hiss M."/>
            <person name="Muchero W."/>
            <person name="Kamisugi Y."/>
            <person name="Saleh O."/>
            <person name="Blanc G."/>
            <person name="Decker E.L."/>
            <person name="van Gessel N."/>
            <person name="Grimwood J."/>
            <person name="Hayes R.D."/>
            <person name="Graham S.W."/>
            <person name="Gunter L.E."/>
            <person name="McDaniel S.F."/>
            <person name="Hoernstein S.N.W."/>
            <person name="Larsson A."/>
            <person name="Li F.W."/>
            <person name="Perroud P.F."/>
            <person name="Phillips J."/>
            <person name="Ranjan P."/>
            <person name="Rokshar D.S."/>
            <person name="Rothfels C.J."/>
            <person name="Schneider L."/>
            <person name="Shu S."/>
            <person name="Stevenson D.W."/>
            <person name="Thummler F."/>
            <person name="Tillich M."/>
            <person name="Villarreal Aguilar J.C."/>
            <person name="Widiez T."/>
            <person name="Wong G.K."/>
            <person name="Wymore A."/>
            <person name="Zhang Y."/>
            <person name="Zimmer A.D."/>
            <person name="Quatrano R.S."/>
            <person name="Mayer K.F.X."/>
            <person name="Goodstein D."/>
            <person name="Casacuberta J.M."/>
            <person name="Vandepoele K."/>
            <person name="Reski R."/>
            <person name="Cuming A.C."/>
            <person name="Tuskan G.A."/>
            <person name="Maumus F."/>
            <person name="Salse J."/>
            <person name="Schmutz J."/>
            <person name="Rensing S.A."/>
        </authorList>
    </citation>
    <scope>NUCLEOTIDE SEQUENCE [LARGE SCALE GENOMIC DNA]</scope>
    <source>
        <strain evidence="4 5">cv. Gransden 2004</strain>
    </source>
</reference>
<protein>
    <submittedName>
        <fullName evidence="3 4">Uncharacterized protein</fullName>
    </submittedName>
</protein>
<name>A0A2K1K769_PHYPA</name>
<keyword evidence="2" id="KW-0812">Transmembrane</keyword>
<dbReference type="Gramene" id="Pp3c8_14139V3.2">
    <property type="protein sequence ID" value="PAC:32966152.CDS.1"/>
    <property type="gene ID" value="Pp3c8_14139"/>
</dbReference>
<keyword evidence="5" id="KW-1185">Reference proteome</keyword>
<evidence type="ECO:0000313" key="5">
    <source>
        <dbReference type="Proteomes" id="UP000006727"/>
    </source>
</evidence>
<proteinExistence type="predicted"/>
<evidence type="ECO:0000256" key="1">
    <source>
        <dbReference type="SAM" id="MobiDB-lite"/>
    </source>
</evidence>
<keyword evidence="2" id="KW-1133">Transmembrane helix</keyword>
<sequence>MAHIGFCRSPNRHKPAPGHTGKAHRVSSMRNSAPRRRNFANPLHQFPMILLFALVSGATATGFATKDQKKTC</sequence>
<dbReference type="AlphaFoldDB" id="A0A2K1K769"/>
<feature type="region of interest" description="Disordered" evidence="1">
    <location>
        <begin position="1"/>
        <end position="33"/>
    </location>
</feature>
<keyword evidence="2" id="KW-0472">Membrane</keyword>
<evidence type="ECO:0000313" key="3">
    <source>
        <dbReference type="EMBL" id="PNR49622.1"/>
    </source>
</evidence>
<dbReference type="EMBL" id="ABEU02000008">
    <property type="protein sequence ID" value="PNR49622.1"/>
    <property type="molecule type" value="Genomic_DNA"/>
</dbReference>
<dbReference type="Proteomes" id="UP000006727">
    <property type="component" value="Chromosome 8"/>
</dbReference>
<dbReference type="EnsemblPlants" id="Pp3c8_14139V3.2">
    <property type="protein sequence ID" value="PAC:32966152.CDS.1"/>
    <property type="gene ID" value="Pp3c8_14139"/>
</dbReference>